<name>A0AAD7VGG3_QUISA</name>
<comment type="caution">
    <text evidence="4">The sequence shown here is derived from an EMBL/GenBank/DDBJ whole genome shotgun (WGS) entry which is preliminary data.</text>
</comment>
<dbReference type="Proteomes" id="UP001163823">
    <property type="component" value="Chromosome 3"/>
</dbReference>
<keyword evidence="5" id="KW-1185">Reference proteome</keyword>
<dbReference type="PANTHER" id="PTHR33142">
    <property type="entry name" value="CYCLIN-DEPENDENT PROTEIN KINASE INHIBITOR SMR13"/>
    <property type="match status" value="1"/>
</dbReference>
<dbReference type="EMBL" id="JARAOO010000003">
    <property type="protein sequence ID" value="KAJ7974976.1"/>
    <property type="molecule type" value="Genomic_DNA"/>
</dbReference>
<dbReference type="GO" id="GO:0004860">
    <property type="term" value="F:protein kinase inhibitor activity"/>
    <property type="evidence" value="ECO:0007669"/>
    <property type="project" value="UniProtKB-KW"/>
</dbReference>
<feature type="region of interest" description="Disordered" evidence="3">
    <location>
        <begin position="26"/>
        <end position="60"/>
    </location>
</feature>
<dbReference type="InterPro" id="IPR040389">
    <property type="entry name" value="SMR"/>
</dbReference>
<keyword evidence="2" id="KW-0131">Cell cycle</keyword>
<organism evidence="4 5">
    <name type="scientific">Quillaja saponaria</name>
    <name type="common">Soap bark tree</name>
    <dbReference type="NCBI Taxonomy" id="32244"/>
    <lineage>
        <taxon>Eukaryota</taxon>
        <taxon>Viridiplantae</taxon>
        <taxon>Streptophyta</taxon>
        <taxon>Embryophyta</taxon>
        <taxon>Tracheophyta</taxon>
        <taxon>Spermatophyta</taxon>
        <taxon>Magnoliopsida</taxon>
        <taxon>eudicotyledons</taxon>
        <taxon>Gunneridae</taxon>
        <taxon>Pentapetalae</taxon>
        <taxon>rosids</taxon>
        <taxon>fabids</taxon>
        <taxon>Fabales</taxon>
        <taxon>Quillajaceae</taxon>
        <taxon>Quillaja</taxon>
    </lineage>
</organism>
<evidence type="ECO:0000313" key="5">
    <source>
        <dbReference type="Proteomes" id="UP001163823"/>
    </source>
</evidence>
<evidence type="ECO:0000313" key="4">
    <source>
        <dbReference type="EMBL" id="KAJ7974976.1"/>
    </source>
</evidence>
<keyword evidence="1 4" id="KW-0649">Protein kinase inhibitor</keyword>
<evidence type="ECO:0000256" key="2">
    <source>
        <dbReference type="ARBA" id="ARBA00023306"/>
    </source>
</evidence>
<dbReference type="PANTHER" id="PTHR33142:SF13">
    <property type="entry name" value="CYCLIN-DEPENDENT PROTEIN KINASE INHIBITOR SMR1"/>
    <property type="match status" value="1"/>
</dbReference>
<accession>A0AAD7VGG3</accession>
<reference evidence="4" key="1">
    <citation type="journal article" date="2023" name="Science">
        <title>Elucidation of the pathway for biosynthesis of saponin adjuvants from the soapbark tree.</title>
        <authorList>
            <person name="Reed J."/>
            <person name="Orme A."/>
            <person name="El-Demerdash A."/>
            <person name="Owen C."/>
            <person name="Martin L.B.B."/>
            <person name="Misra R.C."/>
            <person name="Kikuchi S."/>
            <person name="Rejzek M."/>
            <person name="Martin A.C."/>
            <person name="Harkess A."/>
            <person name="Leebens-Mack J."/>
            <person name="Louveau T."/>
            <person name="Stephenson M.J."/>
            <person name="Osbourn A."/>
        </authorList>
    </citation>
    <scope>NUCLEOTIDE SEQUENCE</scope>
    <source>
        <strain evidence="4">S10</strain>
    </source>
</reference>
<proteinExistence type="predicted"/>
<dbReference type="GO" id="GO:0032875">
    <property type="term" value="P:regulation of DNA endoreduplication"/>
    <property type="evidence" value="ECO:0007669"/>
    <property type="project" value="InterPro"/>
</dbReference>
<protein>
    <submittedName>
        <fullName evidence="4">Cyclin-dependent protein kinase inhibitor SMR1-like</fullName>
    </submittedName>
</protein>
<evidence type="ECO:0000256" key="1">
    <source>
        <dbReference type="ARBA" id="ARBA00023013"/>
    </source>
</evidence>
<sequence>MSTDLQLRRLDLPKIRLTIPTIKSSLTTPKTDVTDRNDVVFGRQSDSENDDDSCTTPTSKENRIPAILSCPAAPMKPKRVASCKRKLLGEFQFFEVSNREELDDFFRSSSVAISVKRSRCSRK</sequence>
<dbReference type="KEGG" id="qsa:O6P43_004962"/>
<evidence type="ECO:0000256" key="3">
    <source>
        <dbReference type="SAM" id="MobiDB-lite"/>
    </source>
</evidence>
<dbReference type="AlphaFoldDB" id="A0AAD7VGG3"/>
<gene>
    <name evidence="4" type="ORF">O6P43_004962</name>
</gene>